<dbReference type="GO" id="GO:0003677">
    <property type="term" value="F:DNA binding"/>
    <property type="evidence" value="ECO:0007669"/>
    <property type="project" value="UniProtKB-KW"/>
</dbReference>
<dbReference type="EMBL" id="RHJS01000002">
    <property type="protein sequence ID" value="RRK31869.1"/>
    <property type="molecule type" value="Genomic_DNA"/>
</dbReference>
<evidence type="ECO:0000256" key="3">
    <source>
        <dbReference type="ARBA" id="ARBA00023163"/>
    </source>
</evidence>
<accession>A0A426DGD5</accession>
<organism evidence="5 6">
    <name type="scientific">Schaedlerella arabinosiphila</name>
    <dbReference type="NCBI Taxonomy" id="2044587"/>
    <lineage>
        <taxon>Bacteria</taxon>
        <taxon>Bacillati</taxon>
        <taxon>Bacillota</taxon>
        <taxon>Clostridia</taxon>
        <taxon>Lachnospirales</taxon>
        <taxon>Lachnospiraceae</taxon>
        <taxon>Schaedlerella</taxon>
    </lineage>
</organism>
<evidence type="ECO:0000259" key="4">
    <source>
        <dbReference type="PROSITE" id="PS50043"/>
    </source>
</evidence>
<dbReference type="InterPro" id="IPR036388">
    <property type="entry name" value="WH-like_DNA-bd_sf"/>
</dbReference>
<dbReference type="CDD" id="cd06170">
    <property type="entry name" value="LuxR_C_like"/>
    <property type="match status" value="1"/>
</dbReference>
<comment type="caution">
    <text evidence="5">The sequence shown here is derived from an EMBL/GenBank/DDBJ whole genome shotgun (WGS) entry which is preliminary data.</text>
</comment>
<proteinExistence type="predicted"/>
<dbReference type="PRINTS" id="PR00038">
    <property type="entry name" value="HTHLUXR"/>
</dbReference>
<evidence type="ECO:0000256" key="2">
    <source>
        <dbReference type="ARBA" id="ARBA00023125"/>
    </source>
</evidence>
<sequence length="251" mass="29810">MELSNTRWRGFQGFLLELYRQSRLNEIQKMVMEYLQAEILHQCSMFDYGRAGDETIRFFHPYSGNLDEQTLQDYYQNYQHKDYTVWNFSQTEPVVYRDSDLMPDHLREKSRIYQQWMRPLGAYYGLGCTIVRGHFYGSVTMFRTKEAGDFTEEEVYFLGLLNAHLSSHLQMLYPNGIRESNFRAVDESLLGKYHLTERETEILRQLGEGLTNQEIGGRLCISEVTVKKHMSHIFEKMQVKNRNQLLLKLQK</sequence>
<dbReference type="PROSITE" id="PS00622">
    <property type="entry name" value="HTH_LUXR_1"/>
    <property type="match status" value="1"/>
</dbReference>
<dbReference type="PANTHER" id="PTHR44688">
    <property type="entry name" value="DNA-BINDING TRANSCRIPTIONAL ACTIVATOR DEVR_DOSR"/>
    <property type="match status" value="1"/>
</dbReference>
<name>A0A426DGD5_9FIRM</name>
<dbReference type="InterPro" id="IPR000792">
    <property type="entry name" value="Tscrpt_reg_LuxR_C"/>
</dbReference>
<keyword evidence="6" id="KW-1185">Reference proteome</keyword>
<dbReference type="Gene3D" id="1.10.10.10">
    <property type="entry name" value="Winged helix-like DNA-binding domain superfamily/Winged helix DNA-binding domain"/>
    <property type="match status" value="1"/>
</dbReference>
<evidence type="ECO:0000313" key="6">
    <source>
        <dbReference type="Proteomes" id="UP000274920"/>
    </source>
</evidence>
<keyword evidence="2" id="KW-0238">DNA-binding</keyword>
<feature type="domain" description="HTH luxR-type" evidence="4">
    <location>
        <begin position="188"/>
        <end position="251"/>
    </location>
</feature>
<dbReference type="Proteomes" id="UP000274920">
    <property type="component" value="Unassembled WGS sequence"/>
</dbReference>
<dbReference type="Pfam" id="PF00196">
    <property type="entry name" value="GerE"/>
    <property type="match status" value="1"/>
</dbReference>
<protein>
    <submittedName>
        <fullName evidence="5">LuxR family transcriptional regulator</fullName>
    </submittedName>
</protein>
<dbReference type="GO" id="GO:0006355">
    <property type="term" value="P:regulation of DNA-templated transcription"/>
    <property type="evidence" value="ECO:0007669"/>
    <property type="project" value="InterPro"/>
</dbReference>
<dbReference type="PANTHER" id="PTHR44688:SF16">
    <property type="entry name" value="DNA-BINDING TRANSCRIPTIONAL ACTIVATOR DEVR_DOSR"/>
    <property type="match status" value="1"/>
</dbReference>
<dbReference type="PROSITE" id="PS50043">
    <property type="entry name" value="HTH_LUXR_2"/>
    <property type="match status" value="1"/>
</dbReference>
<dbReference type="AlphaFoldDB" id="A0A426DGD5"/>
<reference evidence="5" key="1">
    <citation type="submission" date="2018-10" db="EMBL/GenBank/DDBJ databases">
        <title>Schaedlerella arabinophila gen. nov. sp. nov., isolated from the mouse intestinal tract and comparative analysis with the genome of the closely related altered Schaedler flora strain ASF502.</title>
        <authorList>
            <person name="Miyake S."/>
            <person name="Soh M."/>
            <person name="Seedorf H."/>
        </authorList>
    </citation>
    <scope>NUCLEOTIDE SEQUENCE [LARGE SCALE GENOMIC DNA]</scope>
    <source>
        <strain evidence="5">DSM 106076</strain>
    </source>
</reference>
<evidence type="ECO:0000313" key="5">
    <source>
        <dbReference type="EMBL" id="RRK31869.1"/>
    </source>
</evidence>
<keyword evidence="3" id="KW-0804">Transcription</keyword>
<evidence type="ECO:0000256" key="1">
    <source>
        <dbReference type="ARBA" id="ARBA00023015"/>
    </source>
</evidence>
<gene>
    <name evidence="5" type="ORF">EBB54_11185</name>
</gene>
<dbReference type="SUPFAM" id="SSF46894">
    <property type="entry name" value="C-terminal effector domain of the bipartite response regulators"/>
    <property type="match status" value="1"/>
</dbReference>
<dbReference type="SMART" id="SM00421">
    <property type="entry name" value="HTH_LUXR"/>
    <property type="match status" value="1"/>
</dbReference>
<dbReference type="RefSeq" id="WP_125127456.1">
    <property type="nucleotide sequence ID" value="NZ_RHJS01000002.1"/>
</dbReference>
<dbReference type="InterPro" id="IPR016032">
    <property type="entry name" value="Sig_transdc_resp-reg_C-effctor"/>
</dbReference>
<keyword evidence="1" id="KW-0805">Transcription regulation</keyword>